<dbReference type="EMBL" id="JARQWQ010000039">
    <property type="protein sequence ID" value="KAK2559671.1"/>
    <property type="molecule type" value="Genomic_DNA"/>
</dbReference>
<evidence type="ECO:0000313" key="3">
    <source>
        <dbReference type="Proteomes" id="UP001249851"/>
    </source>
</evidence>
<reference evidence="2" key="2">
    <citation type="journal article" date="2023" name="Science">
        <title>Genomic signatures of disease resistance in endangered staghorn corals.</title>
        <authorList>
            <person name="Vollmer S.V."/>
            <person name="Selwyn J.D."/>
            <person name="Despard B.A."/>
            <person name="Roesel C.L."/>
        </authorList>
    </citation>
    <scope>NUCLEOTIDE SEQUENCE</scope>
    <source>
        <strain evidence="2">K2</strain>
    </source>
</reference>
<dbReference type="AlphaFoldDB" id="A0AAD9QEW5"/>
<comment type="caution">
    <text evidence="2">The sequence shown here is derived from an EMBL/GenBank/DDBJ whole genome shotgun (WGS) entry which is preliminary data.</text>
</comment>
<gene>
    <name evidence="2" type="ORF">P5673_017757</name>
</gene>
<sequence length="277" mass="32551">MSVPAEAKKSKSPKPMIWNEEKDELLCREIFALDVFSGTKRSTEKVAENLNKQQDVFYKVDKRAVRDRYNNLSRELRKKIKNEEKASGIETEMTNLENALEDLIQREDAAESENRAVDDQKKQDRENAADMRNRAMESLGQTKKRKESDDSENEGRKLKKRSNGNATVAYLREKNERLQEFCKEELEVKRMQLEKEENFMKVMMSQQQQQQKQMQEFQAMMNMQFVDMNLSQCGRKVKKKTQKSNRGMSDTDSGRTREMIVIPRGNLIEMEEKLKTL</sequence>
<keyword evidence="3" id="KW-1185">Reference proteome</keyword>
<name>A0AAD9QEW5_ACRCE</name>
<organism evidence="2 3">
    <name type="scientific">Acropora cervicornis</name>
    <name type="common">Staghorn coral</name>
    <dbReference type="NCBI Taxonomy" id="6130"/>
    <lineage>
        <taxon>Eukaryota</taxon>
        <taxon>Metazoa</taxon>
        <taxon>Cnidaria</taxon>
        <taxon>Anthozoa</taxon>
        <taxon>Hexacorallia</taxon>
        <taxon>Scleractinia</taxon>
        <taxon>Astrocoeniina</taxon>
        <taxon>Acroporidae</taxon>
        <taxon>Acropora</taxon>
    </lineage>
</organism>
<protein>
    <submittedName>
        <fullName evidence="2">Uncharacterized protein</fullName>
    </submittedName>
</protein>
<dbReference type="PANTHER" id="PTHR33309:SF1">
    <property type="entry name" value="MYB_SANT-LIKE DNA-BINDING DOMAIN-CONTAINING PROTEIN"/>
    <property type="match status" value="1"/>
</dbReference>
<accession>A0AAD9QEW5</accession>
<feature type="compositionally biased region" description="Basic and acidic residues" evidence="1">
    <location>
        <begin position="109"/>
        <end position="135"/>
    </location>
</feature>
<reference evidence="2" key="1">
    <citation type="journal article" date="2023" name="G3 (Bethesda)">
        <title>Whole genome assembly and annotation of the endangered Caribbean coral Acropora cervicornis.</title>
        <authorList>
            <person name="Selwyn J.D."/>
            <person name="Vollmer S.V."/>
        </authorList>
    </citation>
    <scope>NUCLEOTIDE SEQUENCE</scope>
    <source>
        <strain evidence="2">K2</strain>
    </source>
</reference>
<proteinExistence type="predicted"/>
<evidence type="ECO:0000256" key="1">
    <source>
        <dbReference type="SAM" id="MobiDB-lite"/>
    </source>
</evidence>
<dbReference type="PANTHER" id="PTHR33309">
    <property type="entry name" value="KERATIN, ULTRA HIGH-SULFUR MATRIX PROTEIN-LIKE"/>
    <property type="match status" value="1"/>
</dbReference>
<feature type="region of interest" description="Disordered" evidence="1">
    <location>
        <begin position="109"/>
        <end position="168"/>
    </location>
</feature>
<evidence type="ECO:0000313" key="2">
    <source>
        <dbReference type="EMBL" id="KAK2559671.1"/>
    </source>
</evidence>
<dbReference type="Proteomes" id="UP001249851">
    <property type="component" value="Unassembled WGS sequence"/>
</dbReference>